<dbReference type="PANTHER" id="PTHR36221:SF1">
    <property type="entry name" value="DUF742 DOMAIN-CONTAINING PROTEIN"/>
    <property type="match status" value="1"/>
</dbReference>
<gene>
    <name evidence="1" type="ORF">Mco01_18430</name>
</gene>
<evidence type="ECO:0000313" key="1">
    <source>
        <dbReference type="EMBL" id="GIH38843.1"/>
    </source>
</evidence>
<organism evidence="1 2">
    <name type="scientific">Microbispora corallina</name>
    <dbReference type="NCBI Taxonomy" id="83302"/>
    <lineage>
        <taxon>Bacteria</taxon>
        <taxon>Bacillati</taxon>
        <taxon>Actinomycetota</taxon>
        <taxon>Actinomycetes</taxon>
        <taxon>Streptosporangiales</taxon>
        <taxon>Streptosporangiaceae</taxon>
        <taxon>Microbispora</taxon>
    </lineage>
</organism>
<keyword evidence="2" id="KW-1185">Reference proteome</keyword>
<evidence type="ECO:0008006" key="3">
    <source>
        <dbReference type="Google" id="ProtNLM"/>
    </source>
</evidence>
<sequence length="117" mass="12927">MTEQEFGPLLRPYTLTRGRTRPSGPDFDLMTIIRTAPSAYGRTDGLNPEHLRILHLCRSPASVADLASDLGLSLNVVRILLSDLREQGLVTARPQATVAQLPEERILREVIQGLQAL</sequence>
<dbReference type="SUPFAM" id="SSF46785">
    <property type="entry name" value="Winged helix' DNA-binding domain"/>
    <property type="match status" value="1"/>
</dbReference>
<dbReference type="InterPro" id="IPR036388">
    <property type="entry name" value="WH-like_DNA-bd_sf"/>
</dbReference>
<dbReference type="PANTHER" id="PTHR36221">
    <property type="entry name" value="DUF742 DOMAIN-CONTAINING PROTEIN"/>
    <property type="match status" value="1"/>
</dbReference>
<name>A0ABQ4FVL2_9ACTN</name>
<reference evidence="1 2" key="1">
    <citation type="submission" date="2021-01" db="EMBL/GenBank/DDBJ databases">
        <title>Whole genome shotgun sequence of Microbispora corallina NBRC 16416.</title>
        <authorList>
            <person name="Komaki H."/>
            <person name="Tamura T."/>
        </authorList>
    </citation>
    <scope>NUCLEOTIDE SEQUENCE [LARGE SCALE GENOMIC DNA]</scope>
    <source>
        <strain evidence="1 2">NBRC 16416</strain>
    </source>
</reference>
<dbReference type="Gene3D" id="1.10.10.10">
    <property type="entry name" value="Winged helix-like DNA-binding domain superfamily/Winged helix DNA-binding domain"/>
    <property type="match status" value="1"/>
</dbReference>
<comment type="caution">
    <text evidence="1">The sequence shown here is derived from an EMBL/GenBank/DDBJ whole genome shotgun (WGS) entry which is preliminary data.</text>
</comment>
<dbReference type="RefSeq" id="WP_204056437.1">
    <property type="nucleotide sequence ID" value="NZ_BAAAGP010000002.1"/>
</dbReference>
<accession>A0ABQ4FVL2</accession>
<dbReference type="Proteomes" id="UP000603904">
    <property type="component" value="Unassembled WGS sequence"/>
</dbReference>
<dbReference type="Pfam" id="PF05331">
    <property type="entry name" value="DUF742"/>
    <property type="match status" value="1"/>
</dbReference>
<dbReference type="CDD" id="cd00090">
    <property type="entry name" value="HTH_ARSR"/>
    <property type="match status" value="1"/>
</dbReference>
<dbReference type="EMBL" id="BOOC01000005">
    <property type="protein sequence ID" value="GIH38843.1"/>
    <property type="molecule type" value="Genomic_DNA"/>
</dbReference>
<protein>
    <recommendedName>
        <fullName evidence="3">DUF742 domain-containing protein</fullName>
    </recommendedName>
</protein>
<proteinExistence type="predicted"/>
<dbReference type="InterPro" id="IPR007995">
    <property type="entry name" value="DUF742"/>
</dbReference>
<dbReference type="InterPro" id="IPR011991">
    <property type="entry name" value="ArsR-like_HTH"/>
</dbReference>
<evidence type="ECO:0000313" key="2">
    <source>
        <dbReference type="Proteomes" id="UP000603904"/>
    </source>
</evidence>
<dbReference type="InterPro" id="IPR036390">
    <property type="entry name" value="WH_DNA-bd_sf"/>
</dbReference>